<dbReference type="NCBIfam" id="TIGR00426">
    <property type="entry name" value="competence protein ComEA helix-hairpin-helix repeat region"/>
    <property type="match status" value="1"/>
</dbReference>
<dbReference type="InterPro" id="IPR004509">
    <property type="entry name" value="Competence_ComEA_HhH"/>
</dbReference>
<dbReference type="Gene3D" id="1.10.150.310">
    <property type="entry name" value="Tex RuvX-like domain-like"/>
    <property type="match status" value="1"/>
</dbReference>
<feature type="transmembrane region" description="Helical" evidence="1">
    <location>
        <begin position="9"/>
        <end position="29"/>
    </location>
</feature>
<keyword evidence="4" id="KW-1185">Reference proteome</keyword>
<dbReference type="InterPro" id="IPR010994">
    <property type="entry name" value="RuvA_2-like"/>
</dbReference>
<dbReference type="RefSeq" id="WP_148809203.1">
    <property type="nucleotide sequence ID" value="NZ_CP042243.1"/>
</dbReference>
<dbReference type="EMBL" id="CP042243">
    <property type="protein sequence ID" value="QEK12048.1"/>
    <property type="molecule type" value="Genomic_DNA"/>
</dbReference>
<dbReference type="PANTHER" id="PTHR21180:SF32">
    <property type="entry name" value="ENDONUCLEASE_EXONUCLEASE_PHOSPHATASE FAMILY DOMAIN-CONTAINING PROTEIN 1"/>
    <property type="match status" value="1"/>
</dbReference>
<dbReference type="AlphaFoldDB" id="A0A5C0SFL1"/>
<dbReference type="SMART" id="SM00278">
    <property type="entry name" value="HhH1"/>
    <property type="match status" value="2"/>
</dbReference>
<keyword evidence="1" id="KW-0812">Transmembrane</keyword>
<dbReference type="Pfam" id="PF12836">
    <property type="entry name" value="HHH_3"/>
    <property type="match status" value="1"/>
</dbReference>
<evidence type="ECO:0000256" key="1">
    <source>
        <dbReference type="SAM" id="Phobius"/>
    </source>
</evidence>
<dbReference type="GO" id="GO:0006281">
    <property type="term" value="P:DNA repair"/>
    <property type="evidence" value="ECO:0007669"/>
    <property type="project" value="InterPro"/>
</dbReference>
<evidence type="ECO:0000313" key="3">
    <source>
        <dbReference type="EMBL" id="QEK12048.1"/>
    </source>
</evidence>
<dbReference type="GO" id="GO:0003677">
    <property type="term" value="F:DNA binding"/>
    <property type="evidence" value="ECO:0007669"/>
    <property type="project" value="InterPro"/>
</dbReference>
<proteinExistence type="predicted"/>
<feature type="domain" description="Helix-hairpin-helix DNA-binding motif class 1" evidence="2">
    <location>
        <begin position="184"/>
        <end position="203"/>
    </location>
</feature>
<dbReference type="Gene3D" id="3.10.560.10">
    <property type="entry name" value="Outer membrane lipoprotein wza domain like"/>
    <property type="match status" value="1"/>
</dbReference>
<evidence type="ECO:0000259" key="2">
    <source>
        <dbReference type="SMART" id="SM00278"/>
    </source>
</evidence>
<dbReference type="KEGG" id="crs:FQB35_06485"/>
<dbReference type="GO" id="GO:0015627">
    <property type="term" value="C:type II protein secretion system complex"/>
    <property type="evidence" value="ECO:0007669"/>
    <property type="project" value="TreeGrafter"/>
</dbReference>
<feature type="domain" description="Helix-hairpin-helix DNA-binding motif class 1" evidence="2">
    <location>
        <begin position="154"/>
        <end position="173"/>
    </location>
</feature>
<organism evidence="3 4">
    <name type="scientific">Crassaminicella thermophila</name>
    <dbReference type="NCBI Taxonomy" id="2599308"/>
    <lineage>
        <taxon>Bacteria</taxon>
        <taxon>Bacillati</taxon>
        <taxon>Bacillota</taxon>
        <taxon>Clostridia</taxon>
        <taxon>Eubacteriales</taxon>
        <taxon>Clostridiaceae</taxon>
        <taxon>Crassaminicella</taxon>
    </lineage>
</organism>
<accession>A0A5C0SFL1</accession>
<dbReference type="Pfam" id="PF10531">
    <property type="entry name" value="SLBB"/>
    <property type="match status" value="1"/>
</dbReference>
<dbReference type="InterPro" id="IPR051675">
    <property type="entry name" value="Endo/Exo/Phosphatase_dom_1"/>
</dbReference>
<keyword evidence="1" id="KW-1133">Transmembrane helix</keyword>
<gene>
    <name evidence="3" type="ORF">FQB35_06485</name>
</gene>
<reference evidence="3 4" key="1">
    <citation type="submission" date="2019-07" db="EMBL/GenBank/DDBJ databases">
        <title>Complete genome of Crassaminicella thermophila SY095.</title>
        <authorList>
            <person name="Li X."/>
        </authorList>
    </citation>
    <scope>NUCLEOTIDE SEQUENCE [LARGE SCALE GENOMIC DNA]</scope>
    <source>
        <strain evidence="3 4">SY095</strain>
    </source>
</reference>
<dbReference type="SUPFAM" id="SSF47781">
    <property type="entry name" value="RuvA domain 2-like"/>
    <property type="match status" value="1"/>
</dbReference>
<protein>
    <submittedName>
        <fullName evidence="3">Competence protein ComEA</fullName>
    </submittedName>
</protein>
<sequence>MNKLTKREFVIISTFVIIMLFIIVGKYYYNESKEIVFEHEMEETKEIDEDIKKTDITISKKEKLIIVDVCGEVRRPGIVKIKEGDRVVDAVTLAGGLLNTADRKQVNMARILIDGEQIYVPKIGENLTSINISGSVAKASIKSDKININTASKAELESLDGIGESLAKRIIEYRQNNGIFQDIRDIKKVSGIGDKKFSAIKEHICLN</sequence>
<dbReference type="Proteomes" id="UP000324646">
    <property type="component" value="Chromosome"/>
</dbReference>
<dbReference type="PANTHER" id="PTHR21180">
    <property type="entry name" value="ENDONUCLEASE/EXONUCLEASE/PHOSPHATASE FAMILY DOMAIN-CONTAINING PROTEIN 1"/>
    <property type="match status" value="1"/>
</dbReference>
<dbReference type="InterPro" id="IPR003583">
    <property type="entry name" value="Hlx-hairpin-Hlx_DNA-bd_motif"/>
</dbReference>
<dbReference type="GO" id="GO:0015628">
    <property type="term" value="P:protein secretion by the type II secretion system"/>
    <property type="evidence" value="ECO:0007669"/>
    <property type="project" value="TreeGrafter"/>
</dbReference>
<dbReference type="InterPro" id="IPR019554">
    <property type="entry name" value="Soluble_ligand-bd"/>
</dbReference>
<name>A0A5C0SFL1_CRATE</name>
<dbReference type="OrthoDB" id="9790239at2"/>
<keyword evidence="1" id="KW-0472">Membrane</keyword>
<evidence type="ECO:0000313" key="4">
    <source>
        <dbReference type="Proteomes" id="UP000324646"/>
    </source>
</evidence>